<gene>
    <name evidence="1" type="ORF">FJR71_04400</name>
</gene>
<evidence type="ECO:0008006" key="3">
    <source>
        <dbReference type="Google" id="ProtNLM"/>
    </source>
</evidence>
<proteinExistence type="predicted"/>
<protein>
    <recommendedName>
        <fullName evidence="3">DUF4347 domain-containing protein</fullName>
    </recommendedName>
</protein>
<name>A0ABY2YER8_9STRE</name>
<comment type="caution">
    <text evidence="1">The sequence shown here is derived from an EMBL/GenBank/DDBJ whole genome shotgun (WGS) entry which is preliminary data.</text>
</comment>
<reference evidence="1 2" key="1">
    <citation type="submission" date="2019-06" db="EMBL/GenBank/DDBJ databases">
        <authorList>
            <person name="Zou Y."/>
        </authorList>
    </citation>
    <scope>NUCLEOTIDE SEQUENCE [LARGE SCALE GENOMIC DNA]</scope>
    <source>
        <strain evidence="1 2">E24</strain>
    </source>
</reference>
<keyword evidence="2" id="KW-1185">Reference proteome</keyword>
<evidence type="ECO:0000313" key="1">
    <source>
        <dbReference type="EMBL" id="TPE38218.1"/>
    </source>
</evidence>
<organism evidence="1 2">
    <name type="scientific">Streptococcus xiaochunlingii</name>
    <dbReference type="NCBI Taxonomy" id="2589788"/>
    <lineage>
        <taxon>Bacteria</taxon>
        <taxon>Bacillati</taxon>
        <taxon>Bacillota</taxon>
        <taxon>Bacilli</taxon>
        <taxon>Lactobacillales</taxon>
        <taxon>Streptococcaceae</taxon>
        <taxon>Streptococcus</taxon>
    </lineage>
</organism>
<dbReference type="RefSeq" id="WP_140814205.1">
    <property type="nucleotide sequence ID" value="NZ_VFSG01000001.1"/>
</dbReference>
<sequence length="92" mass="9700">MGAHGNSSIVATNGPNQNLFTLRQLAELIKQHPQYSEGKSVTLVACQTGKGDNSFAQKLANELKAPVRGATENVSAVTGEVLNGGKYVTFKP</sequence>
<dbReference type="Proteomes" id="UP000319739">
    <property type="component" value="Unassembled WGS sequence"/>
</dbReference>
<dbReference type="EMBL" id="VFSG01000001">
    <property type="protein sequence ID" value="TPE38218.1"/>
    <property type="molecule type" value="Genomic_DNA"/>
</dbReference>
<accession>A0ABY2YER8</accession>
<evidence type="ECO:0000313" key="2">
    <source>
        <dbReference type="Proteomes" id="UP000319739"/>
    </source>
</evidence>